<organism evidence="2 3">
    <name type="scientific">Eubacterium callanderi</name>
    <dbReference type="NCBI Taxonomy" id="53442"/>
    <lineage>
        <taxon>Bacteria</taxon>
        <taxon>Bacillati</taxon>
        <taxon>Bacillota</taxon>
        <taxon>Clostridia</taxon>
        <taxon>Eubacteriales</taxon>
        <taxon>Eubacteriaceae</taxon>
        <taxon>Eubacterium</taxon>
    </lineage>
</organism>
<accession>A0AB74F5U7</accession>
<dbReference type="PANTHER" id="PTHR36180:SF2">
    <property type="entry name" value="BRO FAMILY PROTEIN"/>
    <property type="match status" value="1"/>
</dbReference>
<dbReference type="Proteomes" id="UP000184012">
    <property type="component" value="Unassembled WGS sequence"/>
</dbReference>
<feature type="domain" description="Bro-N" evidence="1">
    <location>
        <begin position="2"/>
        <end position="100"/>
    </location>
</feature>
<evidence type="ECO:0000313" key="3">
    <source>
        <dbReference type="Proteomes" id="UP000184012"/>
    </source>
</evidence>
<dbReference type="AlphaFoldDB" id="A0AB74F5U7"/>
<sequence length="215" mass="25015">MKTEIWNGHKIRFVEKEREWWAVAKDVAEALGYSHTPHMLRLIDPKDKDVHFMDTPGGKQKMAIISEVGLYEAIFNSHKTEAKDFKEWVKAVLKALRQSTGIEGFQVFRMLDKEHQKEMMSNLQESIESVRKPRKQDFMKANTIANKAVSNRYGYPKMVKKGEMTPEMLVDRERILSDTVELMGINEKFHLGVSISEQIYRKHTTSSQQRDKVEG</sequence>
<dbReference type="PANTHER" id="PTHR36180">
    <property type="entry name" value="DNA-BINDING PROTEIN-RELATED-RELATED"/>
    <property type="match status" value="1"/>
</dbReference>
<dbReference type="Pfam" id="PF02498">
    <property type="entry name" value="Bro-N"/>
    <property type="match status" value="1"/>
</dbReference>
<name>A0AB74F5U7_9FIRM</name>
<reference evidence="2 3" key="1">
    <citation type="submission" date="2016-11" db="EMBL/GenBank/DDBJ databases">
        <authorList>
            <person name="Varghese N."/>
            <person name="Submissions S."/>
        </authorList>
    </citation>
    <scope>NUCLEOTIDE SEQUENCE [LARGE SCALE GENOMIC DNA]</scope>
    <source>
        <strain evidence="2 3">FD</strain>
    </source>
</reference>
<dbReference type="SMART" id="SM01040">
    <property type="entry name" value="Bro-N"/>
    <property type="match status" value="1"/>
</dbReference>
<evidence type="ECO:0000313" key="2">
    <source>
        <dbReference type="EMBL" id="SHM54233.1"/>
    </source>
</evidence>
<gene>
    <name evidence="2" type="ORF">SAMN04515649_12021</name>
</gene>
<dbReference type="InterPro" id="IPR003497">
    <property type="entry name" value="BRO_N_domain"/>
</dbReference>
<dbReference type="PROSITE" id="PS51750">
    <property type="entry name" value="BRO_N"/>
    <property type="match status" value="1"/>
</dbReference>
<comment type="caution">
    <text evidence="2">The sequence shown here is derived from an EMBL/GenBank/DDBJ whole genome shotgun (WGS) entry which is preliminary data.</text>
</comment>
<evidence type="ECO:0000259" key="1">
    <source>
        <dbReference type="PROSITE" id="PS51750"/>
    </source>
</evidence>
<dbReference type="EMBL" id="FRBP01000020">
    <property type="protein sequence ID" value="SHM54233.1"/>
    <property type="molecule type" value="Genomic_DNA"/>
</dbReference>
<dbReference type="RefSeq" id="WP_073383627.1">
    <property type="nucleotide sequence ID" value="NZ_CAUFHM010000003.1"/>
</dbReference>
<protein>
    <submittedName>
        <fullName evidence="2">Prophage antirepressor</fullName>
    </submittedName>
</protein>
<proteinExistence type="predicted"/>